<dbReference type="Proteomes" id="UP001597277">
    <property type="component" value="Unassembled WGS sequence"/>
</dbReference>
<comment type="subcellular location">
    <subcellularLocation>
        <location evidence="1">Membrane</location>
        <topology evidence="1">Multi-pass membrane protein</topology>
    </subcellularLocation>
</comment>
<evidence type="ECO:0000256" key="11">
    <source>
        <dbReference type="SAM" id="Phobius"/>
    </source>
</evidence>
<evidence type="ECO:0000256" key="7">
    <source>
        <dbReference type="ARBA" id="ARBA00023136"/>
    </source>
</evidence>
<evidence type="ECO:0000256" key="2">
    <source>
        <dbReference type="ARBA" id="ARBA00006214"/>
    </source>
</evidence>
<feature type="domain" description="Vitamin K epoxide reductase" evidence="12">
    <location>
        <begin position="55"/>
        <end position="196"/>
    </location>
</feature>
<keyword evidence="3 11" id="KW-0812">Transmembrane</keyword>
<dbReference type="InterPro" id="IPR041714">
    <property type="entry name" value="VKOR_Actinobacteria"/>
</dbReference>
<keyword evidence="9" id="KW-0676">Redox-active center</keyword>
<evidence type="ECO:0000256" key="5">
    <source>
        <dbReference type="ARBA" id="ARBA00022989"/>
    </source>
</evidence>
<name>A0ABW4L872_9MICO</name>
<feature type="transmembrane region" description="Helical" evidence="11">
    <location>
        <begin position="118"/>
        <end position="137"/>
    </location>
</feature>
<comment type="caution">
    <text evidence="13">The sequence shown here is derived from an EMBL/GenBank/DDBJ whole genome shotgun (WGS) entry which is preliminary data.</text>
</comment>
<evidence type="ECO:0000313" key="13">
    <source>
        <dbReference type="EMBL" id="MFD1719480.1"/>
    </source>
</evidence>
<evidence type="ECO:0000256" key="8">
    <source>
        <dbReference type="ARBA" id="ARBA00023157"/>
    </source>
</evidence>
<evidence type="ECO:0000256" key="6">
    <source>
        <dbReference type="ARBA" id="ARBA00023002"/>
    </source>
</evidence>
<dbReference type="SMART" id="SM00756">
    <property type="entry name" value="VKc"/>
    <property type="match status" value="1"/>
</dbReference>
<reference evidence="14" key="1">
    <citation type="journal article" date="2019" name="Int. J. Syst. Evol. Microbiol.">
        <title>The Global Catalogue of Microorganisms (GCM) 10K type strain sequencing project: providing services to taxonomists for standard genome sequencing and annotation.</title>
        <authorList>
            <consortium name="The Broad Institute Genomics Platform"/>
            <consortium name="The Broad Institute Genome Sequencing Center for Infectious Disease"/>
            <person name="Wu L."/>
            <person name="Ma J."/>
        </authorList>
    </citation>
    <scope>NUCLEOTIDE SEQUENCE [LARGE SCALE GENOMIC DNA]</scope>
    <source>
        <strain evidence="14">JCM 17130</strain>
    </source>
</reference>
<accession>A0ABW4L872</accession>
<sequence>MTRSSSAGEVENSEVGAHPGAETEDGDDELDLLDAELARLDRSRPSEHQRAGGAPKELAWLLVVGGLLGLWASIELVLSEITVAGDPDAALACDFNPLIGCGSFITTWQAHALGIPNAVVGTVAFTAVMTIGVLFLAGVRPSRWFWVALTVGATGAIAAVFWFQYQAFASIRMLCPYCLVVWVVTIPIFVNVLARAVQAGHVRVGERLRRFLVLDRWLIVAVWYLAVVIVAAVVFWNQWLLVFA</sequence>
<keyword evidence="5 11" id="KW-1133">Transmembrane helix</keyword>
<dbReference type="RefSeq" id="WP_388009861.1">
    <property type="nucleotide sequence ID" value="NZ_JBHUEE010000010.1"/>
</dbReference>
<keyword evidence="7 11" id="KW-0472">Membrane</keyword>
<gene>
    <name evidence="13" type="ORF">ACFSE6_16670</name>
</gene>
<evidence type="ECO:0000256" key="9">
    <source>
        <dbReference type="ARBA" id="ARBA00023284"/>
    </source>
</evidence>
<dbReference type="Pfam" id="PF07884">
    <property type="entry name" value="VKOR"/>
    <property type="match status" value="1"/>
</dbReference>
<keyword evidence="6" id="KW-0560">Oxidoreductase</keyword>
<dbReference type="InterPro" id="IPR012932">
    <property type="entry name" value="VKOR"/>
</dbReference>
<evidence type="ECO:0000313" key="14">
    <source>
        <dbReference type="Proteomes" id="UP001597277"/>
    </source>
</evidence>
<evidence type="ECO:0000259" key="12">
    <source>
        <dbReference type="SMART" id="SM00756"/>
    </source>
</evidence>
<dbReference type="InterPro" id="IPR038354">
    <property type="entry name" value="VKOR_sf"/>
</dbReference>
<dbReference type="Gene3D" id="1.20.1440.130">
    <property type="entry name" value="VKOR domain"/>
    <property type="match status" value="1"/>
</dbReference>
<protein>
    <submittedName>
        <fullName evidence="13">Vitamin K epoxide reductase family protein</fullName>
    </submittedName>
</protein>
<evidence type="ECO:0000256" key="10">
    <source>
        <dbReference type="SAM" id="MobiDB-lite"/>
    </source>
</evidence>
<feature type="region of interest" description="Disordered" evidence="10">
    <location>
        <begin position="1"/>
        <end position="28"/>
    </location>
</feature>
<keyword evidence="14" id="KW-1185">Reference proteome</keyword>
<proteinExistence type="inferred from homology"/>
<dbReference type="CDD" id="cd12922">
    <property type="entry name" value="VKOR_5"/>
    <property type="match status" value="1"/>
</dbReference>
<feature type="transmembrane region" description="Helical" evidence="11">
    <location>
        <begin position="217"/>
        <end position="236"/>
    </location>
</feature>
<keyword evidence="8" id="KW-1015">Disulfide bond</keyword>
<feature type="transmembrane region" description="Helical" evidence="11">
    <location>
        <begin position="144"/>
        <end position="165"/>
    </location>
</feature>
<keyword evidence="4" id="KW-0874">Quinone</keyword>
<evidence type="ECO:0000256" key="1">
    <source>
        <dbReference type="ARBA" id="ARBA00004141"/>
    </source>
</evidence>
<feature type="transmembrane region" description="Helical" evidence="11">
    <location>
        <begin position="171"/>
        <end position="196"/>
    </location>
</feature>
<feature type="transmembrane region" description="Helical" evidence="11">
    <location>
        <begin position="58"/>
        <end position="78"/>
    </location>
</feature>
<organism evidence="13 14">
    <name type="scientific">Georgenia deserti</name>
    <dbReference type="NCBI Taxonomy" id="2093781"/>
    <lineage>
        <taxon>Bacteria</taxon>
        <taxon>Bacillati</taxon>
        <taxon>Actinomycetota</taxon>
        <taxon>Actinomycetes</taxon>
        <taxon>Micrococcales</taxon>
        <taxon>Bogoriellaceae</taxon>
        <taxon>Georgenia</taxon>
    </lineage>
</organism>
<comment type="similarity">
    <text evidence="2">Belongs to the VKOR family.</text>
</comment>
<evidence type="ECO:0000256" key="3">
    <source>
        <dbReference type="ARBA" id="ARBA00022692"/>
    </source>
</evidence>
<dbReference type="EMBL" id="JBHUEE010000010">
    <property type="protein sequence ID" value="MFD1719480.1"/>
    <property type="molecule type" value="Genomic_DNA"/>
</dbReference>
<evidence type="ECO:0000256" key="4">
    <source>
        <dbReference type="ARBA" id="ARBA00022719"/>
    </source>
</evidence>